<name>A0A4S3JLQ3_9EURO</name>
<gene>
    <name evidence="7" type="ORF">EYZ11_004225</name>
</gene>
<feature type="domain" description="Disintegrin" evidence="5">
    <location>
        <begin position="276"/>
        <end position="351"/>
    </location>
</feature>
<evidence type="ECO:0000256" key="2">
    <source>
        <dbReference type="ARBA" id="ARBA00056552"/>
    </source>
</evidence>
<dbReference type="GO" id="GO:0046872">
    <property type="term" value="F:metal ion binding"/>
    <property type="evidence" value="ECO:0007669"/>
    <property type="project" value="UniProtKB-KW"/>
</dbReference>
<dbReference type="InterPro" id="IPR018358">
    <property type="entry name" value="Disintegrin_CS"/>
</dbReference>
<reference evidence="7 8" key="1">
    <citation type="submission" date="2019-03" db="EMBL/GenBank/DDBJ databases">
        <title>The genome sequence of a newly discovered highly antifungal drug resistant Aspergillus species, Aspergillus tanneri NIH 1004.</title>
        <authorList>
            <person name="Mounaud S."/>
            <person name="Singh I."/>
            <person name="Joardar V."/>
            <person name="Pakala S."/>
            <person name="Pakala S."/>
            <person name="Venepally P."/>
            <person name="Hoover J."/>
            <person name="Nierman W."/>
            <person name="Chung J."/>
            <person name="Losada L."/>
        </authorList>
    </citation>
    <scope>NUCLEOTIDE SEQUENCE [LARGE SCALE GENOMIC DNA]</scope>
    <source>
        <strain evidence="7 8">NIH1004</strain>
    </source>
</reference>
<dbReference type="Gene3D" id="4.10.70.10">
    <property type="entry name" value="Disintegrin domain"/>
    <property type="match status" value="1"/>
</dbReference>
<dbReference type="PROSITE" id="PS50214">
    <property type="entry name" value="DISINTEGRIN_2"/>
    <property type="match status" value="1"/>
</dbReference>
<dbReference type="SUPFAM" id="SSF57552">
    <property type="entry name" value="Blood coagulation inhibitor (disintegrin)"/>
    <property type="match status" value="1"/>
</dbReference>
<evidence type="ECO:0000259" key="6">
    <source>
        <dbReference type="PROSITE" id="PS50215"/>
    </source>
</evidence>
<keyword evidence="8" id="KW-1185">Reference proteome</keyword>
<evidence type="ECO:0000313" key="8">
    <source>
        <dbReference type="Proteomes" id="UP000308092"/>
    </source>
</evidence>
<dbReference type="PANTHER" id="PTHR11905">
    <property type="entry name" value="ADAM A DISINTEGRIN AND METALLOPROTEASE DOMAIN"/>
    <property type="match status" value="1"/>
</dbReference>
<dbReference type="GO" id="GO:0004222">
    <property type="term" value="F:metalloendopeptidase activity"/>
    <property type="evidence" value="ECO:0007669"/>
    <property type="project" value="InterPro"/>
</dbReference>
<keyword evidence="1" id="KW-1015">Disulfide bond</keyword>
<dbReference type="AlphaFoldDB" id="A0A4S3JLQ3"/>
<dbReference type="InterPro" id="IPR001762">
    <property type="entry name" value="Disintegrin_dom"/>
</dbReference>
<dbReference type="Proteomes" id="UP000308092">
    <property type="component" value="Unassembled WGS sequence"/>
</dbReference>
<sequence>MPKQSCATGQSLSAHTGLHEVSDNRTDLHKRQSLNTDALINRIGNSEGCPTTRRVALVGIATDCTYTASFNSTESVRRNLINVVNTASEVFERTFNISLGLHNVTISDSVCSDRASDATPWNAACSDGNMDGRLRQFTSWRQSLQDSTNAYWTLMTGCPTRGEVGVSWVGQLCNPQNGVNVVAQTSNEWQVFAHESAHTFGAVHDCTADTCSSGQCCPRSTSTCDANAQYLMNPFSASSQSDFSPCTVGNVCGLIGSGNVLTRCLISNRNVPTITANECGNGIVEEGEDCDCGDNCDENSCCDGSTCRFRDGAVCDEGACCRNCQFASSGTVCRASRGSCDIQEACTGDSAALMYLPEDTAWEQADRYWTALLVAVDSVAMDSAGRIRTVTGPLGSIVIGLW</sequence>
<proteinExistence type="predicted"/>
<dbReference type="InterPro" id="IPR024079">
    <property type="entry name" value="MetalloPept_cat_dom_sf"/>
</dbReference>
<protein>
    <recommendedName>
        <fullName evidence="3">Disintegrin and metalloproteinase domain-containing protein B</fullName>
    </recommendedName>
</protein>
<feature type="binding site" evidence="4">
    <location>
        <position position="204"/>
    </location>
    <ligand>
        <name>Zn(2+)</name>
        <dbReference type="ChEBI" id="CHEBI:29105"/>
        <note>catalytic</note>
    </ligand>
</feature>
<dbReference type="FunFam" id="4.10.70.10:FF:000003">
    <property type="entry name" value="Disintegrin and metalloproteinase domain-containing protein 17"/>
    <property type="match status" value="1"/>
</dbReference>
<dbReference type="Pfam" id="PF00200">
    <property type="entry name" value="Disintegrin"/>
    <property type="match status" value="1"/>
</dbReference>
<dbReference type="PANTHER" id="PTHR11905:SF222">
    <property type="entry name" value="ADAM FAMILY OF METALLOPROTEASE ADM-A (AFU_ORTHOLOGUE AFUA_6G14420)"/>
    <property type="match status" value="1"/>
</dbReference>
<feature type="binding site" evidence="4">
    <location>
        <position position="194"/>
    </location>
    <ligand>
        <name>Zn(2+)</name>
        <dbReference type="ChEBI" id="CHEBI:29105"/>
        <note>catalytic</note>
    </ligand>
</feature>
<feature type="active site" evidence="4">
    <location>
        <position position="195"/>
    </location>
</feature>
<feature type="domain" description="Peptidase M12B" evidence="6">
    <location>
        <begin position="53"/>
        <end position="251"/>
    </location>
</feature>
<dbReference type="EMBL" id="SOSA01000119">
    <property type="protein sequence ID" value="THC96320.1"/>
    <property type="molecule type" value="Genomic_DNA"/>
</dbReference>
<dbReference type="PROSITE" id="PS50215">
    <property type="entry name" value="ADAM_MEPRO"/>
    <property type="match status" value="1"/>
</dbReference>
<organism evidence="7 8">
    <name type="scientific">Aspergillus tanneri</name>
    <dbReference type="NCBI Taxonomy" id="1220188"/>
    <lineage>
        <taxon>Eukaryota</taxon>
        <taxon>Fungi</taxon>
        <taxon>Dikarya</taxon>
        <taxon>Ascomycota</taxon>
        <taxon>Pezizomycotina</taxon>
        <taxon>Eurotiomycetes</taxon>
        <taxon>Eurotiomycetidae</taxon>
        <taxon>Eurotiales</taxon>
        <taxon>Aspergillaceae</taxon>
        <taxon>Aspergillus</taxon>
        <taxon>Aspergillus subgen. Circumdati</taxon>
    </lineage>
</organism>
<comment type="caution">
    <text evidence="4">Lacks conserved residue(s) required for the propagation of feature annotation.</text>
</comment>
<evidence type="ECO:0000256" key="4">
    <source>
        <dbReference type="PROSITE-ProRule" id="PRU00276"/>
    </source>
</evidence>
<keyword evidence="4" id="KW-0479">Metal-binding</keyword>
<evidence type="ECO:0000256" key="3">
    <source>
        <dbReference type="ARBA" id="ARBA00074021"/>
    </source>
</evidence>
<evidence type="ECO:0000259" key="5">
    <source>
        <dbReference type="PROSITE" id="PS50214"/>
    </source>
</evidence>
<dbReference type="Pfam" id="PF13688">
    <property type="entry name" value="Reprolysin_5"/>
    <property type="match status" value="1"/>
</dbReference>
<dbReference type="Gene3D" id="3.40.390.10">
    <property type="entry name" value="Collagenase (Catalytic Domain)"/>
    <property type="match status" value="1"/>
</dbReference>
<keyword evidence="4" id="KW-0862">Zinc</keyword>
<dbReference type="STRING" id="1220188.A0A4S3JLQ3"/>
<dbReference type="PROSITE" id="PS00427">
    <property type="entry name" value="DISINTEGRIN_1"/>
    <property type="match status" value="1"/>
</dbReference>
<dbReference type="SMART" id="SM00050">
    <property type="entry name" value="DISIN"/>
    <property type="match status" value="1"/>
</dbReference>
<dbReference type="SUPFAM" id="SSF55486">
    <property type="entry name" value="Metalloproteases ('zincins'), catalytic domain"/>
    <property type="match status" value="1"/>
</dbReference>
<comment type="caution">
    <text evidence="7">The sequence shown here is derived from an EMBL/GenBank/DDBJ whole genome shotgun (WGS) entry which is preliminary data.</text>
</comment>
<evidence type="ECO:0000313" key="7">
    <source>
        <dbReference type="EMBL" id="THC96320.1"/>
    </source>
</evidence>
<comment type="function">
    <text evidence="2">Probable zinc protease.</text>
</comment>
<dbReference type="GO" id="GO:0006508">
    <property type="term" value="P:proteolysis"/>
    <property type="evidence" value="ECO:0007669"/>
    <property type="project" value="InterPro"/>
</dbReference>
<accession>A0A4S3JLQ3</accession>
<dbReference type="InterPro" id="IPR036436">
    <property type="entry name" value="Disintegrin_dom_sf"/>
</dbReference>
<dbReference type="InterPro" id="IPR001590">
    <property type="entry name" value="Peptidase_M12B"/>
</dbReference>
<dbReference type="VEuPathDB" id="FungiDB:EYZ11_004225"/>
<feature type="binding site" evidence="4">
    <location>
        <position position="198"/>
    </location>
    <ligand>
        <name>Zn(2+)</name>
        <dbReference type="ChEBI" id="CHEBI:29105"/>
        <note>catalytic</note>
    </ligand>
</feature>
<evidence type="ECO:0000256" key="1">
    <source>
        <dbReference type="ARBA" id="ARBA00023157"/>
    </source>
</evidence>